<protein>
    <submittedName>
        <fullName evidence="1">CarboxypepD_reg-like domain-containing protein</fullName>
    </submittedName>
</protein>
<sequence length="290" mass="33613">MNKTYLTCLLIIILVSTGFSQEILLKGEITDKGKTGLPFVNIGIPLKNIGTVSKENGEYKLKIPSNISELDTVIFSYIGYKTVKKSVAELQDPKGKLIQMEIEENQLDEVVFETKKFKDKKLGRTNNGLGLMHLNFYTVYEKEIDDRLSKERGMNFKLRKNCRLERFHFAISQNEFKSLKFRINIYNLVEDQPQDLLISDNIIFKIENEQTGWQSIDLNRYDIYLKEEIGEFLLTIQWVESKKAEADSKFFSIPASKSPFHKIYFRDKAMDNFESQTGSLSMYLDAKCSN</sequence>
<dbReference type="Pfam" id="PF13715">
    <property type="entry name" value="CarbopepD_reg_2"/>
    <property type="match status" value="1"/>
</dbReference>
<organism evidence="1 2">
    <name type="scientific">Salegentibacter agarivorans</name>
    <dbReference type="NCBI Taxonomy" id="345907"/>
    <lineage>
        <taxon>Bacteria</taxon>
        <taxon>Pseudomonadati</taxon>
        <taxon>Bacteroidota</taxon>
        <taxon>Flavobacteriia</taxon>
        <taxon>Flavobacteriales</taxon>
        <taxon>Flavobacteriaceae</taxon>
        <taxon>Salegentibacter</taxon>
    </lineage>
</organism>
<evidence type="ECO:0000313" key="2">
    <source>
        <dbReference type="Proteomes" id="UP000199116"/>
    </source>
</evidence>
<proteinExistence type="predicted"/>
<name>A0A1I2MWE0_9FLAO</name>
<dbReference type="AlphaFoldDB" id="A0A1I2MWE0"/>
<accession>A0A1I2MWE0</accession>
<keyword evidence="2" id="KW-1185">Reference proteome</keyword>
<dbReference type="EMBL" id="FOOH01000016">
    <property type="protein sequence ID" value="SFF95200.1"/>
    <property type="molecule type" value="Genomic_DNA"/>
</dbReference>
<dbReference type="InterPro" id="IPR008969">
    <property type="entry name" value="CarboxyPept-like_regulatory"/>
</dbReference>
<gene>
    <name evidence="1" type="ORF">SAMN04488033_11627</name>
</gene>
<dbReference type="RefSeq" id="WP_093305103.1">
    <property type="nucleotide sequence ID" value="NZ_FOOH01000016.1"/>
</dbReference>
<evidence type="ECO:0000313" key="1">
    <source>
        <dbReference type="EMBL" id="SFF95200.1"/>
    </source>
</evidence>
<dbReference type="Proteomes" id="UP000199116">
    <property type="component" value="Unassembled WGS sequence"/>
</dbReference>
<dbReference type="SUPFAM" id="SSF49464">
    <property type="entry name" value="Carboxypeptidase regulatory domain-like"/>
    <property type="match status" value="1"/>
</dbReference>
<reference evidence="2" key="1">
    <citation type="submission" date="2016-10" db="EMBL/GenBank/DDBJ databases">
        <authorList>
            <person name="Varghese N."/>
            <person name="Submissions S."/>
        </authorList>
    </citation>
    <scope>NUCLEOTIDE SEQUENCE [LARGE SCALE GENOMIC DNA]</scope>
    <source>
        <strain evidence="2">DSM 23515</strain>
    </source>
</reference>